<dbReference type="Proteomes" id="UP000012159">
    <property type="component" value="Unassembled WGS sequence"/>
</dbReference>
<reference evidence="1 2" key="1">
    <citation type="submission" date="2013-01" db="EMBL/GenBank/DDBJ databases">
        <authorList>
            <person name="Harkins D.M."/>
            <person name="Durkin A.S."/>
            <person name="Brinkac L.M."/>
            <person name="Haft D.H."/>
            <person name="Selengut J.D."/>
            <person name="Sanka R."/>
            <person name="DePew J."/>
            <person name="Purushe J."/>
            <person name="Picardeau M."/>
            <person name="Werts C."/>
            <person name="Goarant C."/>
            <person name="Vinetz J.M."/>
            <person name="Sutton G.G."/>
            <person name="Nierman W.C."/>
            <person name="Fouts D.E."/>
        </authorList>
    </citation>
    <scope>NUCLEOTIDE SEQUENCE [LARGE SCALE GENOMIC DNA]</scope>
    <source>
        <strain evidence="1 2">200901868</strain>
    </source>
</reference>
<organism evidence="1 2">
    <name type="scientific">Leptospira borgpetersenii serovar Pomona str. 200901868</name>
    <dbReference type="NCBI Taxonomy" id="1192866"/>
    <lineage>
        <taxon>Bacteria</taxon>
        <taxon>Pseudomonadati</taxon>
        <taxon>Spirochaetota</taxon>
        <taxon>Spirochaetia</taxon>
        <taxon>Leptospirales</taxon>
        <taxon>Leptospiraceae</taxon>
        <taxon>Leptospira</taxon>
    </lineage>
</organism>
<comment type="caution">
    <text evidence="1">The sequence shown here is derived from an EMBL/GenBank/DDBJ whole genome shotgun (WGS) entry which is preliminary data.</text>
</comment>
<dbReference type="EMBL" id="AKWF02000075">
    <property type="protein sequence ID" value="EMO62706.1"/>
    <property type="molecule type" value="Genomic_DNA"/>
</dbReference>
<protein>
    <submittedName>
        <fullName evidence="1">Uncharacterized protein</fullName>
    </submittedName>
</protein>
<evidence type="ECO:0000313" key="2">
    <source>
        <dbReference type="Proteomes" id="UP000012159"/>
    </source>
</evidence>
<name>M6W5G7_LEPBO</name>
<proteinExistence type="predicted"/>
<gene>
    <name evidence="1" type="ORF">LEP1GSC133_3511</name>
</gene>
<evidence type="ECO:0000313" key="1">
    <source>
        <dbReference type="EMBL" id="EMO62706.1"/>
    </source>
</evidence>
<dbReference type="AlphaFoldDB" id="M6W5G7"/>
<accession>M6W5G7</accession>
<sequence>MLPERYKREAKRILKVSDLVELNLKQIEEKIKEALKKIRVTFKHLIHVWDRYDYFFGDHELHA</sequence>